<proteinExistence type="predicted"/>
<accession>A0A8I2ZKL1</accession>
<feature type="compositionally biased region" description="Pro residues" evidence="1">
    <location>
        <begin position="611"/>
        <end position="628"/>
    </location>
</feature>
<name>A0A8I2ZKL1_VERLO</name>
<evidence type="ECO:0000256" key="1">
    <source>
        <dbReference type="SAM" id="MobiDB-lite"/>
    </source>
</evidence>
<dbReference type="OrthoDB" id="5235778at2759"/>
<dbReference type="AlphaFoldDB" id="A0A8I2ZKL1"/>
<feature type="compositionally biased region" description="Acidic residues" evidence="1">
    <location>
        <begin position="84"/>
        <end position="96"/>
    </location>
</feature>
<dbReference type="Proteomes" id="UP000689129">
    <property type="component" value="Unassembled WGS sequence"/>
</dbReference>
<evidence type="ECO:0000313" key="2">
    <source>
        <dbReference type="EMBL" id="KAG7132703.1"/>
    </source>
</evidence>
<feature type="region of interest" description="Disordered" evidence="1">
    <location>
        <begin position="300"/>
        <end position="331"/>
    </location>
</feature>
<organism evidence="2 3">
    <name type="scientific">Verticillium longisporum</name>
    <name type="common">Verticillium dahliae var. longisporum</name>
    <dbReference type="NCBI Taxonomy" id="100787"/>
    <lineage>
        <taxon>Eukaryota</taxon>
        <taxon>Fungi</taxon>
        <taxon>Dikarya</taxon>
        <taxon>Ascomycota</taxon>
        <taxon>Pezizomycotina</taxon>
        <taxon>Sordariomycetes</taxon>
        <taxon>Hypocreomycetidae</taxon>
        <taxon>Glomerellales</taxon>
        <taxon>Plectosphaerellaceae</taxon>
        <taxon>Verticillium</taxon>
    </lineage>
</organism>
<feature type="region of interest" description="Disordered" evidence="1">
    <location>
        <begin position="601"/>
        <end position="633"/>
    </location>
</feature>
<dbReference type="EMBL" id="JAEMWZ010000178">
    <property type="protein sequence ID" value="KAG7132703.1"/>
    <property type="molecule type" value="Genomic_DNA"/>
</dbReference>
<gene>
    <name evidence="2" type="ORF">HYQ45_008955</name>
</gene>
<feature type="region of interest" description="Disordered" evidence="1">
    <location>
        <begin position="442"/>
        <end position="467"/>
    </location>
</feature>
<protein>
    <submittedName>
        <fullName evidence="2">Uncharacterized protein</fullName>
    </submittedName>
</protein>
<sequence length="682" mass="75797">MESTTSEVKNEASAPSLDNQVPDDTKPAETPVNNAQLEDDDDLSPPPDHIPSPTHDDPASGDEIVVSSNRNGADKSSPFRVVSDQEDETMGDADEDLPYRPQTSPYPTRKRQLTTSNVPADDEEEGSLPTDDTPISRAKPIRRPAGADSKTVILGYWRDSQHPDEAEKHAVVGFIDVRERLRTRIADVNRKRQPVDTKKYPVPPGPGGSWVTFERVVFEPQLVGLNHHHIKEFVKQRAGVEGESSEMKRQNDMLAVAEARRRLERNPASETAPTPAVAYGLTIPEDAVICSRSEIAKRRKLGPTPQSGVGTISGGGPILSSQAQGQHQPPMRHTLAQELPPMHSQPSNAPNERDRHAVLGILGTNDMFRVKVVRALWIQWPEMEPEPHLKDLSRTEVKEYVRVRQYQIDRGETEAQKVRNETHAVYIAQQRVMHGVKIVPPPGTAANGNGVHSRHDDDVPGPEDADMNDAYVDSKQDMKTVFNGQELRSNGRRPDAPHGRHSLPNLESRQSSKTPIAARRDMDTHARREIGRLEQAEVRRAQFALEREAAVANANLGMPMQHGSQLPPMQMVNNNHSRASLGHSFHAHDDLQRLESVWQMQEEQRNKVQQLPPPPPPSAPVQAPPPVHTPVANGNEVKYHEGIRYERKPTGNFAGKLVSTGSLISIDGEDYIEYRLLTKPSF</sequence>
<comment type="caution">
    <text evidence="2">The sequence shown here is derived from an EMBL/GenBank/DDBJ whole genome shotgun (WGS) entry which is preliminary data.</text>
</comment>
<reference evidence="2" key="1">
    <citation type="journal article" date="2021" name="Mol. Plant Pathol.">
        <title>A 20-kb lineage-specific genomic region tames virulence in pathogenic amphidiploid Verticillium longisporum.</title>
        <authorList>
            <person name="Harting R."/>
            <person name="Starke J."/>
            <person name="Kusch H."/>
            <person name="Poggeler S."/>
            <person name="Maurus I."/>
            <person name="Schluter R."/>
            <person name="Landesfeind M."/>
            <person name="Bulla I."/>
            <person name="Nowrousian M."/>
            <person name="de Jonge R."/>
            <person name="Stahlhut G."/>
            <person name="Hoff K.J."/>
            <person name="Asshauer K.P."/>
            <person name="Thurmer A."/>
            <person name="Stanke M."/>
            <person name="Daniel R."/>
            <person name="Morgenstern B."/>
            <person name="Thomma B.P.H.J."/>
            <person name="Kronstad J.W."/>
            <person name="Braus-Stromeyer S.A."/>
            <person name="Braus G.H."/>
        </authorList>
    </citation>
    <scope>NUCLEOTIDE SEQUENCE</scope>
    <source>
        <strain evidence="2">Vl32</strain>
    </source>
</reference>
<evidence type="ECO:0000313" key="3">
    <source>
        <dbReference type="Proteomes" id="UP000689129"/>
    </source>
</evidence>
<feature type="compositionally biased region" description="Polar residues" evidence="1">
    <location>
        <begin position="505"/>
        <end position="514"/>
    </location>
</feature>
<feature type="region of interest" description="Disordered" evidence="1">
    <location>
        <begin position="1"/>
        <end position="142"/>
    </location>
</feature>
<feature type="region of interest" description="Disordered" evidence="1">
    <location>
        <begin position="487"/>
        <end position="520"/>
    </location>
</feature>